<feature type="signal peptide" evidence="2">
    <location>
        <begin position="1"/>
        <end position="34"/>
    </location>
</feature>
<comment type="caution">
    <text evidence="3">The sequence shown here is derived from an EMBL/GenBank/DDBJ whole genome shotgun (WGS) entry which is preliminary data.</text>
</comment>
<sequence>MTPSQIGLLIPTSKCHLPALVAFLCSLLFIPSSGFQFSASHNDYKASIASIRDSNYVDTSYPSGLGVSPDHPQLSEGSPTNAIASTIDEAERHETDVDSSQVDELKNLLLLIDAPRRSTGMVIEDPSHGNMPSFQFIYMLNFPCHDKDPTDSPRSWLSWIPPDKIENVTLDDIPDNDQQAERWARYGRQPHESNLSHHNSLSPQPDNTDIDDTLNLLIAPPPVSSDLPDLPSNNTVGPLECQVKELPSVKRRLIFENSPQPEMGRYNSTTKEDQSLNGSFLKPTGLEASGVSPLESQIDPLELEQINQFIQAEDIGYQICADYFIELTNNLKSSNHIHTDQLPHFLRLSPVKN</sequence>
<organism evidence="3 4">
    <name type="scientific">Austropuccinia psidii MF-1</name>
    <dbReference type="NCBI Taxonomy" id="1389203"/>
    <lineage>
        <taxon>Eukaryota</taxon>
        <taxon>Fungi</taxon>
        <taxon>Dikarya</taxon>
        <taxon>Basidiomycota</taxon>
        <taxon>Pucciniomycotina</taxon>
        <taxon>Pucciniomycetes</taxon>
        <taxon>Pucciniales</taxon>
        <taxon>Sphaerophragmiaceae</taxon>
        <taxon>Austropuccinia</taxon>
    </lineage>
</organism>
<reference evidence="3" key="1">
    <citation type="submission" date="2021-03" db="EMBL/GenBank/DDBJ databases">
        <title>Draft genome sequence of rust myrtle Austropuccinia psidii MF-1, a brazilian biotype.</title>
        <authorList>
            <person name="Quecine M.C."/>
            <person name="Pachon D.M.R."/>
            <person name="Bonatelli M.L."/>
            <person name="Correr F.H."/>
            <person name="Franceschini L.M."/>
            <person name="Leite T.F."/>
            <person name="Margarido G.R.A."/>
            <person name="Almeida C.A."/>
            <person name="Ferrarezi J.A."/>
            <person name="Labate C.A."/>
        </authorList>
    </citation>
    <scope>NUCLEOTIDE SEQUENCE</scope>
    <source>
        <strain evidence="3">MF-1</strain>
    </source>
</reference>
<name>A0A9Q3HW49_9BASI</name>
<evidence type="ECO:0000313" key="4">
    <source>
        <dbReference type="Proteomes" id="UP000765509"/>
    </source>
</evidence>
<gene>
    <name evidence="3" type="ORF">O181_059941</name>
</gene>
<evidence type="ECO:0000256" key="2">
    <source>
        <dbReference type="SAM" id="SignalP"/>
    </source>
</evidence>
<accession>A0A9Q3HW49</accession>
<dbReference type="AlphaFoldDB" id="A0A9Q3HW49"/>
<evidence type="ECO:0000256" key="1">
    <source>
        <dbReference type="SAM" id="MobiDB-lite"/>
    </source>
</evidence>
<dbReference type="Proteomes" id="UP000765509">
    <property type="component" value="Unassembled WGS sequence"/>
</dbReference>
<feature type="chain" id="PRO_5040372744" evidence="2">
    <location>
        <begin position="35"/>
        <end position="353"/>
    </location>
</feature>
<feature type="region of interest" description="Disordered" evidence="1">
    <location>
        <begin position="191"/>
        <end position="211"/>
    </location>
</feature>
<proteinExistence type="predicted"/>
<keyword evidence="2" id="KW-0732">Signal</keyword>
<dbReference type="EMBL" id="AVOT02027921">
    <property type="protein sequence ID" value="MBW0520226.1"/>
    <property type="molecule type" value="Genomic_DNA"/>
</dbReference>
<keyword evidence="4" id="KW-1185">Reference proteome</keyword>
<protein>
    <submittedName>
        <fullName evidence="3">Uncharacterized protein</fullName>
    </submittedName>
</protein>
<evidence type="ECO:0000313" key="3">
    <source>
        <dbReference type="EMBL" id="MBW0520226.1"/>
    </source>
</evidence>